<evidence type="ECO:0000313" key="3">
    <source>
        <dbReference type="EMBL" id="OTP75922.1"/>
    </source>
</evidence>
<evidence type="ECO:0000259" key="2">
    <source>
        <dbReference type="Pfam" id="PF13304"/>
    </source>
</evidence>
<dbReference type="EMBL" id="NBTY01000066">
    <property type="protein sequence ID" value="OTP75922.1"/>
    <property type="molecule type" value="Genomic_DNA"/>
</dbReference>
<dbReference type="InterPro" id="IPR027417">
    <property type="entry name" value="P-loop_NTPase"/>
</dbReference>
<dbReference type="Pfam" id="PF13304">
    <property type="entry name" value="AAA_21"/>
    <property type="match status" value="1"/>
</dbReference>
<dbReference type="Gene3D" id="3.40.50.300">
    <property type="entry name" value="P-loop containing nucleotide triphosphate hydrolases"/>
    <property type="match status" value="1"/>
</dbReference>
<sequence>MGFIRTLSGTHRRPHAKPWNITLTPSSTARGSTTMSLLTGPNGSNKSTVLRAVVDAFVAADTAEELLANESFDYVPGIDRNVRVGGGSRQFPSKVIAISGTVSDRFPPKRGVGGVAGAYQTDKYVYFGQRADNFVVSRKLSSATLAIGLLGSVARESFRAMFTPNMFSLTRTAPRIRLRVRRKSRYQLPSGILQAVRLQETLTTASQRPEGSRPSRDYAPIFATQLLERFSAEVMDEVDRFTDSPRPAADIDIVITRQGSSVKVPTNLSREAVMLGLLSGKVEISRFEIASDQGAFIGIDDLSSGEYHFLASLLTVWTAVDDESVILVDEPENSLHPQWQQLYMESLLNAASSTRGTHLIIATHSPLIVAAAPMENSYSVDLSPFQSGNTNDVVATDSDSFAKSADEVLIDHFGLASSRNFFVVETLQRAVDMYADEERDPEQYRQIQAEISAFEGAIGESDPLRELVDTLLGKN</sequence>
<dbReference type="InterPro" id="IPR051396">
    <property type="entry name" value="Bact_Antivir_Def_Nuclease"/>
</dbReference>
<dbReference type="PANTHER" id="PTHR43581">
    <property type="entry name" value="ATP/GTP PHOSPHATASE"/>
    <property type="match status" value="1"/>
</dbReference>
<reference evidence="3 4" key="1">
    <citation type="submission" date="2017-03" db="EMBL/GenBank/DDBJ databases">
        <title>Genome analysis of strain PAMC 26510.</title>
        <authorList>
            <person name="Oh H.-M."/>
            <person name="Yang J.-A."/>
        </authorList>
    </citation>
    <scope>NUCLEOTIDE SEQUENCE [LARGE SCALE GENOMIC DNA]</scope>
    <source>
        <strain evidence="3 4">PAMC 26510</strain>
    </source>
</reference>
<dbReference type="PANTHER" id="PTHR43581:SF2">
    <property type="entry name" value="EXCINUCLEASE ATPASE SUBUNIT"/>
    <property type="match status" value="1"/>
</dbReference>
<proteinExistence type="predicted"/>
<dbReference type="AlphaFoldDB" id="A0A242MX83"/>
<comment type="caution">
    <text evidence="3">The sequence shown here is derived from an EMBL/GenBank/DDBJ whole genome shotgun (WGS) entry which is preliminary data.</text>
</comment>
<name>A0A242MX83_CABSO</name>
<evidence type="ECO:0000313" key="4">
    <source>
        <dbReference type="Proteomes" id="UP000194546"/>
    </source>
</evidence>
<feature type="compositionally biased region" description="Polar residues" evidence="1">
    <location>
        <begin position="21"/>
        <end position="32"/>
    </location>
</feature>
<evidence type="ECO:0000256" key="1">
    <source>
        <dbReference type="SAM" id="MobiDB-lite"/>
    </source>
</evidence>
<dbReference type="InterPro" id="IPR003959">
    <property type="entry name" value="ATPase_AAA_core"/>
</dbReference>
<feature type="region of interest" description="Disordered" evidence="1">
    <location>
        <begin position="1"/>
        <end position="32"/>
    </location>
</feature>
<accession>A0A242MX83</accession>
<organism evidence="3 4">
    <name type="scientific">Caballeronia sordidicola</name>
    <name type="common">Burkholderia sordidicola</name>
    <dbReference type="NCBI Taxonomy" id="196367"/>
    <lineage>
        <taxon>Bacteria</taxon>
        <taxon>Pseudomonadati</taxon>
        <taxon>Pseudomonadota</taxon>
        <taxon>Betaproteobacteria</taxon>
        <taxon>Burkholderiales</taxon>
        <taxon>Burkholderiaceae</taxon>
        <taxon>Caballeronia</taxon>
    </lineage>
</organism>
<protein>
    <submittedName>
        <fullName evidence="3">Putative ATP-binding protein</fullName>
    </submittedName>
</protein>
<dbReference type="GO" id="GO:0005524">
    <property type="term" value="F:ATP binding"/>
    <property type="evidence" value="ECO:0007669"/>
    <property type="project" value="UniProtKB-KW"/>
</dbReference>
<keyword evidence="3" id="KW-0547">Nucleotide-binding</keyword>
<keyword evidence="3" id="KW-0067">ATP-binding</keyword>
<feature type="domain" description="ATPase AAA-type core" evidence="2">
    <location>
        <begin position="212"/>
        <end position="370"/>
    </location>
</feature>
<dbReference type="SUPFAM" id="SSF52540">
    <property type="entry name" value="P-loop containing nucleoside triphosphate hydrolases"/>
    <property type="match status" value="1"/>
</dbReference>
<gene>
    <name evidence="3" type="ORF">PAMC26510_12330</name>
</gene>
<dbReference type="Proteomes" id="UP000194546">
    <property type="component" value="Unassembled WGS sequence"/>
</dbReference>
<dbReference type="GO" id="GO:0016887">
    <property type="term" value="F:ATP hydrolysis activity"/>
    <property type="evidence" value="ECO:0007669"/>
    <property type="project" value="InterPro"/>
</dbReference>